<protein>
    <submittedName>
        <fullName evidence="1">Uncharacterized protein</fullName>
    </submittedName>
</protein>
<evidence type="ECO:0000313" key="2">
    <source>
        <dbReference type="Proteomes" id="UP000054823"/>
    </source>
</evidence>
<dbReference type="RefSeq" id="WP_058238826.1">
    <property type="nucleotide sequence ID" value="NZ_CYPW01000006.1"/>
</dbReference>
<sequence>MSQTKPVIVVSCPDVPGHGDHLCPALIASLTQAAPEHVVQETANDDTTRPEDLHVTLVMRDATDYRLIGTLEWRTQQQPPSSGPEVELTVMDSTIRPGMYRQFTDELIKANAKFVANDTN</sequence>
<evidence type="ECO:0000313" key="1">
    <source>
        <dbReference type="EMBL" id="CUH51533.1"/>
    </source>
</evidence>
<dbReference type="EMBL" id="CYPW01000006">
    <property type="protein sequence ID" value="CUH51533.1"/>
    <property type="molecule type" value="Genomic_DNA"/>
</dbReference>
<dbReference type="OrthoDB" id="7872834at2"/>
<dbReference type="Proteomes" id="UP000054823">
    <property type="component" value="Unassembled WGS sequence"/>
</dbReference>
<proteinExistence type="predicted"/>
<accession>A0A0P1EMB2</accession>
<gene>
    <name evidence="1" type="ORF">SHM7688_00970</name>
</gene>
<keyword evidence="2" id="KW-1185">Reference proteome</keyword>
<dbReference type="AlphaFoldDB" id="A0A0P1EMB2"/>
<reference evidence="1 2" key="1">
    <citation type="submission" date="2015-09" db="EMBL/GenBank/DDBJ databases">
        <authorList>
            <consortium name="Swine Surveillance"/>
        </authorList>
    </citation>
    <scope>NUCLEOTIDE SEQUENCE [LARGE SCALE GENOMIC DNA]</scope>
    <source>
        <strain evidence="1 2">CECT 7688</strain>
    </source>
</reference>
<name>A0A0P1EMB2_9RHOB</name>
<dbReference type="STRING" id="321267.SHM7688_00970"/>
<organism evidence="1 2">
    <name type="scientific">Shimia marina</name>
    <dbReference type="NCBI Taxonomy" id="321267"/>
    <lineage>
        <taxon>Bacteria</taxon>
        <taxon>Pseudomonadati</taxon>
        <taxon>Pseudomonadota</taxon>
        <taxon>Alphaproteobacteria</taxon>
        <taxon>Rhodobacterales</taxon>
        <taxon>Roseobacteraceae</taxon>
    </lineage>
</organism>